<evidence type="ECO:0000256" key="8">
    <source>
        <dbReference type="ARBA" id="ARBA00023004"/>
    </source>
</evidence>
<organism evidence="10 11">
    <name type="scientific">Legionella massiliensis</name>
    <dbReference type="NCBI Taxonomy" id="1034943"/>
    <lineage>
        <taxon>Bacteria</taxon>
        <taxon>Pseudomonadati</taxon>
        <taxon>Pseudomonadota</taxon>
        <taxon>Gammaproteobacteria</taxon>
        <taxon>Legionellales</taxon>
        <taxon>Legionellaceae</taxon>
        <taxon>Legionella</taxon>
    </lineage>
</organism>
<dbReference type="PANTHER" id="PTHR30573:SF0">
    <property type="entry name" value="QUINOLINATE SYNTHASE, CHLOROPLASTIC"/>
    <property type="match status" value="1"/>
</dbReference>
<dbReference type="GO" id="GO:0005829">
    <property type="term" value="C:cytosol"/>
    <property type="evidence" value="ECO:0007669"/>
    <property type="project" value="TreeGrafter"/>
</dbReference>
<dbReference type="AlphaFoldDB" id="A0A078L0T5"/>
<evidence type="ECO:0000256" key="4">
    <source>
        <dbReference type="ARBA" id="ARBA00022485"/>
    </source>
</evidence>
<dbReference type="UniPathway" id="UPA00253">
    <property type="reaction ID" value="UER00327"/>
</dbReference>
<dbReference type="EMBL" id="CCSB01000004">
    <property type="protein sequence ID" value="CDZ78862.1"/>
    <property type="molecule type" value="Genomic_DNA"/>
</dbReference>
<proteinExistence type="predicted"/>
<dbReference type="GO" id="GO:0008987">
    <property type="term" value="F:quinolinate synthetase A activity"/>
    <property type="evidence" value="ECO:0007669"/>
    <property type="project" value="InterPro"/>
</dbReference>
<dbReference type="Gene3D" id="3.40.50.10800">
    <property type="entry name" value="NadA-like"/>
    <property type="match status" value="3"/>
</dbReference>
<dbReference type="InterPro" id="IPR036094">
    <property type="entry name" value="NadA_sf"/>
</dbReference>
<reference evidence="10 11" key="1">
    <citation type="submission" date="2014-06" db="EMBL/GenBank/DDBJ databases">
        <authorList>
            <person name="Urmite Genomes Urmite Genomes"/>
        </authorList>
    </citation>
    <scope>NUCLEOTIDE SEQUENCE [LARGE SCALE GENOMIC DNA]</scope>
</reference>
<dbReference type="GO" id="GO:0034628">
    <property type="term" value="P:'de novo' NAD+ biosynthetic process from L-aspartate"/>
    <property type="evidence" value="ECO:0007669"/>
    <property type="project" value="TreeGrafter"/>
</dbReference>
<dbReference type="GO" id="GO:0051539">
    <property type="term" value="F:4 iron, 4 sulfur cluster binding"/>
    <property type="evidence" value="ECO:0007669"/>
    <property type="project" value="UniProtKB-KW"/>
</dbReference>
<gene>
    <name evidence="10" type="primary">nadA</name>
    <name evidence="10" type="ORF">BN59_03177</name>
</gene>
<evidence type="ECO:0000256" key="2">
    <source>
        <dbReference type="ARBA" id="ARBA00005065"/>
    </source>
</evidence>
<dbReference type="eggNOG" id="COG0379">
    <property type="taxonomic scope" value="Bacteria"/>
</dbReference>
<sequence length="448" mass="50904">MFNHKITSYEPEKTLMQVRNDMSICQSDYPLDWYQKEFVPYAEEYQALPDRKLTTVLAWMRPYMKKAQDHFGDKLLLLAHYYMGGDIVRLVEQFGGQIGDSYQLALMAANHPEKSLIIESAVHFMAESISILANKNQQVYITNPKSGCTMEMLAKDFMVEPAFLDLNERYGEDNILPVCYMNTSGRVKAMTGAQGGAVCTSSNVRKIFEWARKQKKKILFIPDQHMGENVAYWMGINNLAYWPGGTAGAQYSLAEQSQQTLAEFDKAELILFSSHCAVHTHYQPYMCEYWHSQGYATVVHPECRNDLIRVAQQAGSTAFIWDYVVNDRAKTKRYAIGTENHMVENLKQYSKGLGIDVVNLAEAPKKDNEKGIGCGCATMSRNDPPHLVALVDLLRQGKTMAYNEVKAGDLVNEFTGSRQRLDDSEQNWVIDNAKKALEMMINITEDRL</sequence>
<dbReference type="RefSeq" id="WP_044012042.1">
    <property type="nucleotide sequence ID" value="NZ_CCVW01000004.1"/>
</dbReference>
<keyword evidence="9" id="KW-0411">Iron-sulfur</keyword>
<comment type="pathway">
    <text evidence="2">Cofactor biosynthesis; NAD(+) biosynthesis; quinolinate from iminoaspartate: step 1/1.</text>
</comment>
<keyword evidence="5" id="KW-0662">Pyridine nucleotide biosynthesis</keyword>
<dbReference type="NCBIfam" id="NF006882">
    <property type="entry name" value="PRK09375.2-3"/>
    <property type="match status" value="1"/>
</dbReference>
<keyword evidence="7" id="KW-0479">Metal-binding</keyword>
<evidence type="ECO:0000256" key="9">
    <source>
        <dbReference type="ARBA" id="ARBA00023014"/>
    </source>
</evidence>
<keyword evidence="6" id="KW-0808">Transferase</keyword>
<evidence type="ECO:0000256" key="3">
    <source>
        <dbReference type="ARBA" id="ARBA00012669"/>
    </source>
</evidence>
<dbReference type="Proteomes" id="UP000044071">
    <property type="component" value="Unassembled WGS sequence"/>
</dbReference>
<accession>A0A078L0T5</accession>
<evidence type="ECO:0000256" key="5">
    <source>
        <dbReference type="ARBA" id="ARBA00022642"/>
    </source>
</evidence>
<comment type="cofactor">
    <cofactor evidence="1">
        <name>[4Fe-4S] cluster</name>
        <dbReference type="ChEBI" id="CHEBI:49883"/>
    </cofactor>
</comment>
<protein>
    <recommendedName>
        <fullName evidence="3">quinolinate synthase</fullName>
        <ecNumber evidence="3">2.5.1.72</ecNumber>
    </recommendedName>
</protein>
<evidence type="ECO:0000256" key="7">
    <source>
        <dbReference type="ARBA" id="ARBA00022723"/>
    </source>
</evidence>
<dbReference type="OrthoDB" id="9801204at2"/>
<keyword evidence="4" id="KW-0004">4Fe-4S</keyword>
<dbReference type="PANTHER" id="PTHR30573">
    <property type="entry name" value="QUINOLINATE SYNTHETASE A"/>
    <property type="match status" value="1"/>
</dbReference>
<evidence type="ECO:0000313" key="10">
    <source>
        <dbReference type="EMBL" id="CDZ78862.1"/>
    </source>
</evidence>
<dbReference type="InterPro" id="IPR003473">
    <property type="entry name" value="NadA"/>
</dbReference>
<keyword evidence="8" id="KW-0408">Iron</keyword>
<evidence type="ECO:0000256" key="1">
    <source>
        <dbReference type="ARBA" id="ARBA00001966"/>
    </source>
</evidence>
<dbReference type="STRING" id="1034943.BN59_03177"/>
<dbReference type="Pfam" id="PF02445">
    <property type="entry name" value="NadA"/>
    <property type="match status" value="1"/>
</dbReference>
<dbReference type="EC" id="2.5.1.72" evidence="3"/>
<name>A0A078L0T5_9GAMM</name>
<evidence type="ECO:0000313" key="11">
    <source>
        <dbReference type="Proteomes" id="UP000044071"/>
    </source>
</evidence>
<evidence type="ECO:0000256" key="6">
    <source>
        <dbReference type="ARBA" id="ARBA00022679"/>
    </source>
</evidence>
<dbReference type="SUPFAM" id="SSF142754">
    <property type="entry name" value="NadA-like"/>
    <property type="match status" value="1"/>
</dbReference>
<keyword evidence="11" id="KW-1185">Reference proteome</keyword>
<dbReference type="GO" id="GO:0046872">
    <property type="term" value="F:metal ion binding"/>
    <property type="evidence" value="ECO:0007669"/>
    <property type="project" value="UniProtKB-KW"/>
</dbReference>